<comment type="caution">
    <text evidence="1">The sequence shown here is derived from an EMBL/GenBank/DDBJ whole genome shotgun (WGS) entry which is preliminary data.</text>
</comment>
<dbReference type="EMBL" id="BART01021124">
    <property type="protein sequence ID" value="GAG96432.1"/>
    <property type="molecule type" value="Genomic_DNA"/>
</dbReference>
<feature type="non-terminal residue" evidence="1">
    <location>
        <position position="1"/>
    </location>
</feature>
<protein>
    <submittedName>
        <fullName evidence="1">Uncharacterized protein</fullName>
    </submittedName>
</protein>
<sequence length="114" mass="12219">YVYEVIEIDYSAPDPSGSGSGTHRIMMSSEGMSNYHLLVIANTGSAISIAAAGFTGDASETPSAITQQYMLMKEGVIIATNDLPLNCKYTNGTDVSQTGTRTLKFLLKVYREAV</sequence>
<accession>X1CTZ1</accession>
<gene>
    <name evidence="1" type="ORF">S01H4_39069</name>
</gene>
<proteinExistence type="predicted"/>
<organism evidence="1">
    <name type="scientific">marine sediment metagenome</name>
    <dbReference type="NCBI Taxonomy" id="412755"/>
    <lineage>
        <taxon>unclassified sequences</taxon>
        <taxon>metagenomes</taxon>
        <taxon>ecological metagenomes</taxon>
    </lineage>
</organism>
<reference evidence="1" key="1">
    <citation type="journal article" date="2014" name="Front. Microbiol.">
        <title>High frequency of phylogenetically diverse reductive dehalogenase-homologous genes in deep subseafloor sedimentary metagenomes.</title>
        <authorList>
            <person name="Kawai M."/>
            <person name="Futagami T."/>
            <person name="Toyoda A."/>
            <person name="Takaki Y."/>
            <person name="Nishi S."/>
            <person name="Hori S."/>
            <person name="Arai W."/>
            <person name="Tsubouchi T."/>
            <person name="Morono Y."/>
            <person name="Uchiyama I."/>
            <person name="Ito T."/>
            <person name="Fujiyama A."/>
            <person name="Inagaki F."/>
            <person name="Takami H."/>
        </authorList>
    </citation>
    <scope>NUCLEOTIDE SEQUENCE</scope>
    <source>
        <strain evidence="1">Expedition CK06-06</strain>
    </source>
</reference>
<name>X1CTZ1_9ZZZZ</name>
<evidence type="ECO:0000313" key="1">
    <source>
        <dbReference type="EMBL" id="GAG96432.1"/>
    </source>
</evidence>
<dbReference type="AlphaFoldDB" id="X1CTZ1"/>